<gene>
    <name evidence="1" type="ORF">GBF38_022157</name>
</gene>
<protein>
    <submittedName>
        <fullName evidence="1">Uncharacterized protein</fullName>
    </submittedName>
</protein>
<evidence type="ECO:0000313" key="2">
    <source>
        <dbReference type="Proteomes" id="UP000805704"/>
    </source>
</evidence>
<evidence type="ECO:0000313" key="1">
    <source>
        <dbReference type="EMBL" id="KAG8013676.1"/>
    </source>
</evidence>
<dbReference type="Proteomes" id="UP000805704">
    <property type="component" value="Chromosome 11"/>
</dbReference>
<organism evidence="1 2">
    <name type="scientific">Nibea albiflora</name>
    <name type="common">Yellow drum</name>
    <name type="synonym">Corvina albiflora</name>
    <dbReference type="NCBI Taxonomy" id="240163"/>
    <lineage>
        <taxon>Eukaryota</taxon>
        <taxon>Metazoa</taxon>
        <taxon>Chordata</taxon>
        <taxon>Craniata</taxon>
        <taxon>Vertebrata</taxon>
        <taxon>Euteleostomi</taxon>
        <taxon>Actinopterygii</taxon>
        <taxon>Neopterygii</taxon>
        <taxon>Teleostei</taxon>
        <taxon>Neoteleostei</taxon>
        <taxon>Acanthomorphata</taxon>
        <taxon>Eupercaria</taxon>
        <taxon>Sciaenidae</taxon>
        <taxon>Nibea</taxon>
    </lineage>
</organism>
<accession>A0ACB7FHD7</accession>
<dbReference type="EMBL" id="CM024799">
    <property type="protein sequence ID" value="KAG8013676.1"/>
    <property type="molecule type" value="Genomic_DNA"/>
</dbReference>
<reference evidence="1" key="1">
    <citation type="submission" date="2020-04" db="EMBL/GenBank/DDBJ databases">
        <title>A chromosome-scale assembly and high-density genetic map of the yellow drum (Nibea albiflora) genome.</title>
        <authorList>
            <person name="Xu D."/>
            <person name="Zhang W."/>
            <person name="Chen R."/>
            <person name="Tan P."/>
            <person name="Wang L."/>
            <person name="Song H."/>
            <person name="Tian L."/>
            <person name="Zhu Q."/>
            <person name="Wang B."/>
        </authorList>
    </citation>
    <scope>NUCLEOTIDE SEQUENCE</scope>
    <source>
        <strain evidence="1">ZJHYS-2018</strain>
    </source>
</reference>
<keyword evidence="2" id="KW-1185">Reference proteome</keyword>
<name>A0ACB7FHD7_NIBAL</name>
<comment type="caution">
    <text evidence="1">The sequence shown here is derived from an EMBL/GenBank/DDBJ whole genome shotgun (WGS) entry which is preliminary data.</text>
</comment>
<proteinExistence type="predicted"/>
<sequence>METSALLRKFPDQKAATIRQDFTNFYKTALTYLEKWYDFTDDNYQKHVSSLALRNRFKFSHLSDAVEILQVGGKLDMDELYEEYCATLPRQQEIVEIRVPVLEKWSLLLKGTKTPNLTAVASFLFSIPVTNASVERVFSLMGAA</sequence>